<gene>
    <name evidence="1" type="ORF">GCM10010358_63170</name>
</gene>
<organism evidence="1 2">
    <name type="scientific">Streptomyces minutiscleroticus</name>
    <dbReference type="NCBI Taxonomy" id="68238"/>
    <lineage>
        <taxon>Bacteria</taxon>
        <taxon>Bacillati</taxon>
        <taxon>Actinomycetota</taxon>
        <taxon>Actinomycetes</taxon>
        <taxon>Kitasatosporales</taxon>
        <taxon>Streptomycetaceae</taxon>
        <taxon>Streptomyces</taxon>
    </lineage>
</organism>
<name>A0A918U6N5_9ACTN</name>
<dbReference type="Proteomes" id="UP000619244">
    <property type="component" value="Unassembled WGS sequence"/>
</dbReference>
<protein>
    <recommendedName>
        <fullName evidence="3">Antitoxin MazE7</fullName>
    </recommendedName>
</protein>
<keyword evidence="2" id="KW-1185">Reference proteome</keyword>
<evidence type="ECO:0000313" key="2">
    <source>
        <dbReference type="Proteomes" id="UP000619244"/>
    </source>
</evidence>
<reference evidence="1" key="1">
    <citation type="journal article" date="2014" name="Int. J. Syst. Evol. Microbiol.">
        <title>Complete genome sequence of Corynebacterium casei LMG S-19264T (=DSM 44701T), isolated from a smear-ripened cheese.</title>
        <authorList>
            <consortium name="US DOE Joint Genome Institute (JGI-PGF)"/>
            <person name="Walter F."/>
            <person name="Albersmeier A."/>
            <person name="Kalinowski J."/>
            <person name="Ruckert C."/>
        </authorList>
    </citation>
    <scope>NUCLEOTIDE SEQUENCE</scope>
    <source>
        <strain evidence="1">JCM 4790</strain>
    </source>
</reference>
<proteinExistence type="predicted"/>
<dbReference type="EMBL" id="BMVU01000044">
    <property type="protein sequence ID" value="GGY00691.1"/>
    <property type="molecule type" value="Genomic_DNA"/>
</dbReference>
<evidence type="ECO:0008006" key="3">
    <source>
        <dbReference type="Google" id="ProtNLM"/>
    </source>
</evidence>
<reference evidence="1" key="2">
    <citation type="submission" date="2020-09" db="EMBL/GenBank/DDBJ databases">
        <authorList>
            <person name="Sun Q."/>
            <person name="Ohkuma M."/>
        </authorList>
    </citation>
    <scope>NUCLEOTIDE SEQUENCE</scope>
    <source>
        <strain evidence="1">JCM 4790</strain>
    </source>
</reference>
<dbReference type="AlphaFoldDB" id="A0A918U6N5"/>
<accession>A0A918U6N5</accession>
<comment type="caution">
    <text evidence="1">The sequence shown here is derived from an EMBL/GenBank/DDBJ whole genome shotgun (WGS) entry which is preliminary data.</text>
</comment>
<evidence type="ECO:0000313" key="1">
    <source>
        <dbReference type="EMBL" id="GGY00691.1"/>
    </source>
</evidence>
<sequence>MSMADTTVKIDTETRDRLAGIAAARGTSVRALLAELAVQEENQLKLRAATAAFREVIAEPGIAEAFDRDFGGLPQSADSMHRAA</sequence>